<proteinExistence type="predicted"/>
<feature type="region of interest" description="Disordered" evidence="1">
    <location>
        <begin position="247"/>
        <end position="305"/>
    </location>
</feature>
<evidence type="ECO:0000313" key="2">
    <source>
        <dbReference type="EMBL" id="KXZ50977.1"/>
    </source>
</evidence>
<keyword evidence="3" id="KW-1185">Reference proteome</keyword>
<dbReference type="STRING" id="33097.A0A150GMG0"/>
<dbReference type="EMBL" id="LSYV01000015">
    <property type="protein sequence ID" value="KXZ50977.1"/>
    <property type="molecule type" value="Genomic_DNA"/>
</dbReference>
<evidence type="ECO:0000313" key="3">
    <source>
        <dbReference type="Proteomes" id="UP000075714"/>
    </source>
</evidence>
<feature type="compositionally biased region" description="Low complexity" evidence="1">
    <location>
        <begin position="247"/>
        <end position="263"/>
    </location>
</feature>
<dbReference type="Proteomes" id="UP000075714">
    <property type="component" value="Unassembled WGS sequence"/>
</dbReference>
<name>A0A150GMG0_GONPE</name>
<sequence length="654" mass="69262">MRVWVLRDAARPWIADDTAPTVIMGHALTFMNAAVERLVDIIPYSIAELLTFMAVVLINAVKDRADLEEKVRRAKCLQVRGPVVVAWAEWAAHVAAERGLPMRVNAEAIAEYRALGPAPVVPDAIVRAAVATDDPTVARVLARTHEADRTGNAAVNAPMEAATVAQAVRAAAAAMEANAAPPGVQAATAPQGARGAAAATDLTAAGPDVTAYRPFVGIVAEPTHQQRHQGTAAAAAAGVQAATAPQGARGAAAATDPTAAGPGPSNGNGAGATDAGLAPGVPEEADDPEYISNPHMRGLDDSEIHVRDDEAVDRPMEDPEDHRSVHDRLRAGHVLVSAAGGPGTAPANEFSPSFFNLSHLGVFPYGDDGQRPLGVSVTRNVMHLCNRVPRSQFGGNAAFVLHAADVLRRHESLSMTKLMASISPDILHGARSFPEEVIRALSVVGQQPLGSAKYRAAMDAAGPDGARLARSVSRCTAGQDLTQAFYRRQQSDMRAAAQTVAPANCFPNINPAAAYSSVSFVACGKLVEYEPETGQPSAAVAAQVDRWRMVAGMPGLYGELCRVATPIPGKEDECPDVYMTSVDGVRMYLRDLARKGTSCWFLGLEACTGWERDLVARWKLDKYAHWVTNMRDPAHGMDNKFVEIVSSEDQGQFQ</sequence>
<dbReference type="AlphaFoldDB" id="A0A150GMG0"/>
<organism evidence="2 3">
    <name type="scientific">Gonium pectorale</name>
    <name type="common">Green alga</name>
    <dbReference type="NCBI Taxonomy" id="33097"/>
    <lineage>
        <taxon>Eukaryota</taxon>
        <taxon>Viridiplantae</taxon>
        <taxon>Chlorophyta</taxon>
        <taxon>core chlorophytes</taxon>
        <taxon>Chlorophyceae</taxon>
        <taxon>CS clade</taxon>
        <taxon>Chlamydomonadales</taxon>
        <taxon>Volvocaceae</taxon>
        <taxon>Gonium</taxon>
    </lineage>
</organism>
<gene>
    <name evidence="2" type="ORF">GPECTOR_14g22</name>
</gene>
<dbReference type="OrthoDB" id="558243at2759"/>
<evidence type="ECO:0000256" key="1">
    <source>
        <dbReference type="SAM" id="MobiDB-lite"/>
    </source>
</evidence>
<reference evidence="3" key="1">
    <citation type="journal article" date="2016" name="Nat. Commun.">
        <title>The Gonium pectorale genome demonstrates co-option of cell cycle regulation during the evolution of multicellularity.</title>
        <authorList>
            <person name="Hanschen E.R."/>
            <person name="Marriage T.N."/>
            <person name="Ferris P.J."/>
            <person name="Hamaji T."/>
            <person name="Toyoda A."/>
            <person name="Fujiyama A."/>
            <person name="Neme R."/>
            <person name="Noguchi H."/>
            <person name="Minakuchi Y."/>
            <person name="Suzuki M."/>
            <person name="Kawai-Toyooka H."/>
            <person name="Smith D.R."/>
            <person name="Sparks H."/>
            <person name="Anderson J."/>
            <person name="Bakaric R."/>
            <person name="Luria V."/>
            <person name="Karger A."/>
            <person name="Kirschner M.W."/>
            <person name="Durand P.M."/>
            <person name="Michod R.E."/>
            <person name="Nozaki H."/>
            <person name="Olson B.J."/>
        </authorList>
    </citation>
    <scope>NUCLEOTIDE SEQUENCE [LARGE SCALE GENOMIC DNA]</scope>
    <source>
        <strain evidence="3">NIES-2863</strain>
    </source>
</reference>
<comment type="caution">
    <text evidence="2">The sequence shown here is derived from an EMBL/GenBank/DDBJ whole genome shotgun (WGS) entry which is preliminary data.</text>
</comment>
<protein>
    <submittedName>
        <fullName evidence="2">Uncharacterized protein</fullName>
    </submittedName>
</protein>
<accession>A0A150GMG0</accession>